<feature type="binding site" evidence="9">
    <location>
        <position position="90"/>
    </location>
    <ligand>
        <name>Mg(2+)</name>
        <dbReference type="ChEBI" id="CHEBI:18420"/>
        <label>1</label>
    </ligand>
</feature>
<name>A0A368TQ67_9GAMM</name>
<dbReference type="SUPFAM" id="SSF56655">
    <property type="entry name" value="Carbohydrate phosphatase"/>
    <property type="match status" value="1"/>
</dbReference>
<evidence type="ECO:0000313" key="12">
    <source>
        <dbReference type="Proteomes" id="UP000253204"/>
    </source>
</evidence>
<keyword evidence="12" id="KW-1185">Reference proteome</keyword>
<evidence type="ECO:0000256" key="3">
    <source>
        <dbReference type="ARBA" id="ARBA00022475"/>
    </source>
</evidence>
<dbReference type="Gene3D" id="3.30.540.10">
    <property type="entry name" value="Fructose-1,6-Bisphosphatase, subunit A, domain 1"/>
    <property type="match status" value="1"/>
</dbReference>
<keyword evidence="6 9" id="KW-0378">Hydrolase</keyword>
<dbReference type="RefSeq" id="WP_114488203.1">
    <property type="nucleotide sequence ID" value="NZ_CBCSHM010000060.1"/>
</dbReference>
<comment type="function">
    <text evidence="9">Converts adenosine-3',5'-bisphosphate (PAP) to AMP.</text>
</comment>
<dbReference type="PROSITE" id="PS00630">
    <property type="entry name" value="IMP_2"/>
    <property type="match status" value="1"/>
</dbReference>
<dbReference type="PANTHER" id="PTHR43028:SF5">
    <property type="entry name" value="3'(2'),5'-BISPHOSPHATE NUCLEOTIDASE 1"/>
    <property type="match status" value="1"/>
</dbReference>
<evidence type="ECO:0000256" key="10">
    <source>
        <dbReference type="PIRSR" id="PIRSR600760-2"/>
    </source>
</evidence>
<dbReference type="GO" id="GO:0046854">
    <property type="term" value="P:phosphatidylinositol phosphate biosynthetic process"/>
    <property type="evidence" value="ECO:0007669"/>
    <property type="project" value="InterPro"/>
</dbReference>
<dbReference type="GO" id="GO:0008441">
    <property type="term" value="F:3'(2'),5'-bisphosphate nucleotidase activity"/>
    <property type="evidence" value="ECO:0007669"/>
    <property type="project" value="UniProtKB-UniRule"/>
</dbReference>
<feature type="binding site" evidence="10">
    <location>
        <position position="88"/>
    </location>
    <ligand>
        <name>Mg(2+)</name>
        <dbReference type="ChEBI" id="CHEBI:18420"/>
        <label>1</label>
        <note>catalytic</note>
    </ligand>
</feature>
<evidence type="ECO:0000256" key="6">
    <source>
        <dbReference type="ARBA" id="ARBA00022801"/>
    </source>
</evidence>
<dbReference type="GO" id="GO:0050427">
    <property type="term" value="P:3'-phosphoadenosine 5'-phosphosulfate metabolic process"/>
    <property type="evidence" value="ECO:0007669"/>
    <property type="project" value="TreeGrafter"/>
</dbReference>
<feature type="binding site" evidence="9">
    <location>
        <position position="69"/>
    </location>
    <ligand>
        <name>Mg(2+)</name>
        <dbReference type="ChEBI" id="CHEBI:18420"/>
        <label>1</label>
    </ligand>
</feature>
<dbReference type="InterPro" id="IPR020583">
    <property type="entry name" value="Inositol_monoP_metal-BS"/>
</dbReference>
<reference evidence="11 12" key="1">
    <citation type="submission" date="2018-07" db="EMBL/GenBank/DDBJ databases">
        <title>Halomonas rutogse sp. nov., isolated from Lake TangqianCo on Tibetan Plateau.</title>
        <authorList>
            <person name="Lu H."/>
            <person name="Xing P."/>
            <person name="Wu Q."/>
        </authorList>
    </citation>
    <scope>NUCLEOTIDE SEQUENCE [LARGE SCALE GENOMIC DNA]</scope>
    <source>
        <strain evidence="11 12">TQ8S</strain>
    </source>
</reference>
<feature type="binding site" evidence="10">
    <location>
        <position position="216"/>
    </location>
    <ligand>
        <name>Mg(2+)</name>
        <dbReference type="ChEBI" id="CHEBI:18420"/>
        <label>1</label>
        <note>catalytic</note>
    </ligand>
</feature>
<feature type="binding site" evidence="9">
    <location>
        <position position="216"/>
    </location>
    <ligand>
        <name>Mg(2+)</name>
        <dbReference type="ChEBI" id="CHEBI:18420"/>
        <label>2</label>
    </ligand>
</feature>
<dbReference type="EMBL" id="QPIJ01000058">
    <property type="protein sequence ID" value="RCV86879.1"/>
    <property type="molecule type" value="Genomic_DNA"/>
</dbReference>
<dbReference type="InterPro" id="IPR000760">
    <property type="entry name" value="Inositol_monophosphatase-like"/>
</dbReference>
<evidence type="ECO:0000256" key="4">
    <source>
        <dbReference type="ARBA" id="ARBA00022519"/>
    </source>
</evidence>
<proteinExistence type="inferred from homology"/>
<evidence type="ECO:0000256" key="2">
    <source>
        <dbReference type="ARBA" id="ARBA00005289"/>
    </source>
</evidence>
<dbReference type="OrthoDB" id="9785695at2"/>
<comment type="cofactor">
    <cofactor evidence="9 10">
        <name>Mg(2+)</name>
        <dbReference type="ChEBI" id="CHEBI:18420"/>
    </cofactor>
</comment>
<comment type="caution">
    <text evidence="11">The sequence shown here is derived from an EMBL/GenBank/DDBJ whole genome shotgun (WGS) entry which is preliminary data.</text>
</comment>
<dbReference type="EC" id="3.1.3.7" evidence="9"/>
<dbReference type="CDD" id="cd01638">
    <property type="entry name" value="CysQ"/>
    <property type="match status" value="1"/>
</dbReference>
<dbReference type="Proteomes" id="UP000253204">
    <property type="component" value="Unassembled WGS sequence"/>
</dbReference>
<dbReference type="InterPro" id="IPR050725">
    <property type="entry name" value="CysQ/Inositol_MonoPase"/>
</dbReference>
<dbReference type="GO" id="GO:0000103">
    <property type="term" value="P:sulfate assimilation"/>
    <property type="evidence" value="ECO:0007669"/>
    <property type="project" value="TreeGrafter"/>
</dbReference>
<keyword evidence="8 9" id="KW-0472">Membrane</keyword>
<evidence type="ECO:0000313" key="11">
    <source>
        <dbReference type="EMBL" id="RCV86879.1"/>
    </source>
</evidence>
<dbReference type="GO" id="GO:0005886">
    <property type="term" value="C:plasma membrane"/>
    <property type="evidence" value="ECO:0007669"/>
    <property type="project" value="UniProtKB-SubCell"/>
</dbReference>
<evidence type="ECO:0000256" key="8">
    <source>
        <dbReference type="ARBA" id="ARBA00023136"/>
    </source>
</evidence>
<evidence type="ECO:0000256" key="5">
    <source>
        <dbReference type="ARBA" id="ARBA00022723"/>
    </source>
</evidence>
<dbReference type="PROSITE" id="PS00629">
    <property type="entry name" value="IMP_1"/>
    <property type="match status" value="1"/>
</dbReference>
<dbReference type="InterPro" id="IPR020550">
    <property type="entry name" value="Inositol_monophosphatase_CS"/>
</dbReference>
<feature type="binding site" evidence="10">
    <location>
        <position position="91"/>
    </location>
    <ligand>
        <name>Mg(2+)</name>
        <dbReference type="ChEBI" id="CHEBI:18420"/>
        <label>1</label>
        <note>catalytic</note>
    </ligand>
</feature>
<dbReference type="Gene3D" id="3.40.190.80">
    <property type="match status" value="1"/>
</dbReference>
<dbReference type="PRINTS" id="PR00377">
    <property type="entry name" value="IMPHPHTASES"/>
</dbReference>
<dbReference type="AlphaFoldDB" id="A0A368TQ67"/>
<feature type="binding site" evidence="9">
    <location>
        <position position="88"/>
    </location>
    <ligand>
        <name>Mg(2+)</name>
        <dbReference type="ChEBI" id="CHEBI:18420"/>
        <label>1</label>
    </ligand>
</feature>
<dbReference type="NCBIfam" id="TIGR01331">
    <property type="entry name" value="bisphos_cysQ"/>
    <property type="match status" value="1"/>
</dbReference>
<dbReference type="GO" id="GO:0000287">
    <property type="term" value="F:magnesium ion binding"/>
    <property type="evidence" value="ECO:0007669"/>
    <property type="project" value="UniProtKB-UniRule"/>
</dbReference>
<keyword evidence="3 9" id="KW-1003">Cell membrane</keyword>
<keyword evidence="5 9" id="KW-0479">Metal-binding</keyword>
<dbReference type="FunFam" id="3.40.190.80:FF:000005">
    <property type="entry name" value="3'(2'),5'-bisphosphate nucleotidase CysQ"/>
    <property type="match status" value="1"/>
</dbReference>
<comment type="catalytic activity">
    <reaction evidence="1 9">
        <text>adenosine 3',5'-bisphosphate + H2O = AMP + phosphate</text>
        <dbReference type="Rhea" id="RHEA:10040"/>
        <dbReference type="ChEBI" id="CHEBI:15377"/>
        <dbReference type="ChEBI" id="CHEBI:43474"/>
        <dbReference type="ChEBI" id="CHEBI:58343"/>
        <dbReference type="ChEBI" id="CHEBI:456215"/>
        <dbReference type="EC" id="3.1.3.7"/>
    </reaction>
</comment>
<feature type="binding site" evidence="9">
    <location>
        <position position="216"/>
    </location>
    <ligand>
        <name>substrate</name>
    </ligand>
</feature>
<dbReference type="PANTHER" id="PTHR43028">
    <property type="entry name" value="3'(2'),5'-BISPHOSPHATE NUCLEOTIDASE 1"/>
    <property type="match status" value="1"/>
</dbReference>
<feature type="binding site" evidence="9">
    <location>
        <begin position="90"/>
        <end position="93"/>
    </location>
    <ligand>
        <name>substrate</name>
    </ligand>
</feature>
<evidence type="ECO:0000256" key="9">
    <source>
        <dbReference type="HAMAP-Rule" id="MF_02095"/>
    </source>
</evidence>
<protein>
    <recommendedName>
        <fullName evidence="9">3'(2'),5'-bisphosphate nucleotidase CysQ</fullName>
        <ecNumber evidence="9">3.1.3.7</ecNumber>
    </recommendedName>
    <alternativeName>
        <fullName evidence="9">3'(2'),5-bisphosphonucleoside 3'(2')-phosphohydrolase</fullName>
    </alternativeName>
    <alternativeName>
        <fullName evidence="9">3'-phosphoadenosine 5'-phosphate phosphatase</fullName>
        <shortName evidence="9">PAP phosphatase</shortName>
    </alternativeName>
</protein>
<sequence length="257" mass="27600">MLALDKLMAEVASIAQRAGDAIMAVYARDDFGIQNKADDSPLTEADLAAHELIVAGLQKLPERFPILSEEDTSHFSGPDASGRYWLVDPLDGTKEFIKRNGEFTVNIALIEHGEPILGVVVAPALKTCYLGARNLGAFKAESNAKPQPIQVAGKPKQGEPWRVVSSRSHPSDALAKWLEALGPHELVSMGSSLKLCLLAEGAADVYPRFGPTCLWDTAAAHAVLQAAGGRVETFDGQSLDYADPKDILNPYFLAQGH</sequence>
<evidence type="ECO:0000256" key="1">
    <source>
        <dbReference type="ARBA" id="ARBA00001625"/>
    </source>
</evidence>
<feature type="binding site" evidence="9">
    <location>
        <position position="88"/>
    </location>
    <ligand>
        <name>Mg(2+)</name>
        <dbReference type="ChEBI" id="CHEBI:18420"/>
        <label>2</label>
    </ligand>
</feature>
<accession>A0A368TQ67</accession>
<feature type="binding site" evidence="10">
    <location>
        <position position="69"/>
    </location>
    <ligand>
        <name>Mg(2+)</name>
        <dbReference type="ChEBI" id="CHEBI:18420"/>
        <label>1</label>
        <note>catalytic</note>
    </ligand>
</feature>
<gene>
    <name evidence="9 11" type="primary">cysQ</name>
    <name evidence="11" type="ORF">DU506_17690</name>
</gene>
<comment type="subcellular location">
    <subcellularLocation>
        <location evidence="9">Cell inner membrane</location>
        <topology evidence="9">Peripheral membrane protein</topology>
        <orientation evidence="9">Cytoplasmic side</orientation>
    </subcellularLocation>
</comment>
<dbReference type="Pfam" id="PF00459">
    <property type="entry name" value="Inositol_P"/>
    <property type="match status" value="1"/>
</dbReference>
<feature type="binding site" evidence="9">
    <location>
        <position position="91"/>
    </location>
    <ligand>
        <name>Mg(2+)</name>
        <dbReference type="ChEBI" id="CHEBI:18420"/>
        <label>2</label>
    </ligand>
</feature>
<comment type="similarity">
    <text evidence="2 9">Belongs to the inositol monophosphatase superfamily. CysQ family.</text>
</comment>
<feature type="binding site" evidence="10">
    <location>
        <position position="90"/>
    </location>
    <ligand>
        <name>Mg(2+)</name>
        <dbReference type="ChEBI" id="CHEBI:18420"/>
        <label>2</label>
    </ligand>
</feature>
<organism evidence="11 12">
    <name type="scientific">Vreelandella rituensis</name>
    <dbReference type="NCBI Taxonomy" id="2282306"/>
    <lineage>
        <taxon>Bacteria</taxon>
        <taxon>Pseudomonadati</taxon>
        <taxon>Pseudomonadota</taxon>
        <taxon>Gammaproteobacteria</taxon>
        <taxon>Oceanospirillales</taxon>
        <taxon>Halomonadaceae</taxon>
        <taxon>Vreelandella</taxon>
    </lineage>
</organism>
<dbReference type="HAMAP" id="MF_02095">
    <property type="entry name" value="CysQ"/>
    <property type="match status" value="1"/>
</dbReference>
<evidence type="ECO:0000256" key="7">
    <source>
        <dbReference type="ARBA" id="ARBA00022842"/>
    </source>
</evidence>
<dbReference type="InterPro" id="IPR006240">
    <property type="entry name" value="CysQ"/>
</dbReference>
<keyword evidence="4 9" id="KW-0997">Cell inner membrane</keyword>
<keyword evidence="7 9" id="KW-0460">Magnesium</keyword>
<feature type="binding site" evidence="9">
    <location>
        <position position="69"/>
    </location>
    <ligand>
        <name>substrate</name>
    </ligand>
</feature>